<dbReference type="AlphaFoldDB" id="A0A2I2G829"/>
<organism evidence="1 2">
    <name type="scientific">Aspergillus steynii IBT 23096</name>
    <dbReference type="NCBI Taxonomy" id="1392250"/>
    <lineage>
        <taxon>Eukaryota</taxon>
        <taxon>Fungi</taxon>
        <taxon>Dikarya</taxon>
        <taxon>Ascomycota</taxon>
        <taxon>Pezizomycotina</taxon>
        <taxon>Eurotiomycetes</taxon>
        <taxon>Eurotiomycetidae</taxon>
        <taxon>Eurotiales</taxon>
        <taxon>Aspergillaceae</taxon>
        <taxon>Aspergillus</taxon>
        <taxon>Aspergillus subgen. Circumdati</taxon>
    </lineage>
</organism>
<dbReference type="GeneID" id="36562403"/>
<dbReference type="OrthoDB" id="4399705at2759"/>
<evidence type="ECO:0000313" key="1">
    <source>
        <dbReference type="EMBL" id="PLB49024.1"/>
    </source>
</evidence>
<dbReference type="VEuPathDB" id="FungiDB:P170DRAFT_509676"/>
<dbReference type="RefSeq" id="XP_024704326.1">
    <property type="nucleotide sequence ID" value="XM_024854697.1"/>
</dbReference>
<proteinExistence type="predicted"/>
<sequence>MKTTNSKTIEDNKCPEKERELLRRTRRVQLERAGLQLDPTDENKVQVYVDFHKDTCRNLDDPQEVLFAAYGVLLLRSAQRRFANPKGKPAQGMTRVGLVVKTEAMRPEEVLEDAIEAVDYLRKTRRFEDMDYPIGYENVTLCLIHHGFPANGAVPSSVGVGIRLYEL</sequence>
<gene>
    <name evidence="1" type="ORF">P170DRAFT_509676</name>
</gene>
<dbReference type="EMBL" id="MSFO01000004">
    <property type="protein sequence ID" value="PLB49024.1"/>
    <property type="molecule type" value="Genomic_DNA"/>
</dbReference>
<name>A0A2I2G829_9EURO</name>
<comment type="caution">
    <text evidence="1">The sequence shown here is derived from an EMBL/GenBank/DDBJ whole genome shotgun (WGS) entry which is preliminary data.</text>
</comment>
<evidence type="ECO:0000313" key="2">
    <source>
        <dbReference type="Proteomes" id="UP000234275"/>
    </source>
</evidence>
<protein>
    <submittedName>
        <fullName evidence="1">Uncharacterized protein</fullName>
    </submittedName>
</protein>
<reference evidence="1 2" key="1">
    <citation type="submission" date="2016-12" db="EMBL/GenBank/DDBJ databases">
        <title>The genomes of Aspergillus section Nigri reveals drivers in fungal speciation.</title>
        <authorList>
            <consortium name="DOE Joint Genome Institute"/>
            <person name="Vesth T.C."/>
            <person name="Nybo J."/>
            <person name="Theobald S."/>
            <person name="Brandl J."/>
            <person name="Frisvad J.C."/>
            <person name="Nielsen K.F."/>
            <person name="Lyhne E.K."/>
            <person name="Kogle M.E."/>
            <person name="Kuo A."/>
            <person name="Riley R."/>
            <person name="Clum A."/>
            <person name="Nolan M."/>
            <person name="Lipzen A."/>
            <person name="Salamov A."/>
            <person name="Henrissat B."/>
            <person name="Wiebenga A."/>
            <person name="De Vries R.P."/>
            <person name="Grigoriev I.V."/>
            <person name="Mortensen U.H."/>
            <person name="Andersen M.R."/>
            <person name="Baker S.E."/>
        </authorList>
    </citation>
    <scope>NUCLEOTIDE SEQUENCE [LARGE SCALE GENOMIC DNA]</scope>
    <source>
        <strain evidence="1 2">IBT 23096</strain>
    </source>
</reference>
<accession>A0A2I2G829</accession>
<keyword evidence="2" id="KW-1185">Reference proteome</keyword>
<dbReference type="Proteomes" id="UP000234275">
    <property type="component" value="Unassembled WGS sequence"/>
</dbReference>